<protein>
    <recommendedName>
        <fullName evidence="6">Peptidase M20 dimerisation domain-containing protein</fullName>
    </recommendedName>
</protein>
<evidence type="ECO:0000313" key="5">
    <source>
        <dbReference type="Proteomes" id="UP001385951"/>
    </source>
</evidence>
<evidence type="ECO:0008006" key="6">
    <source>
        <dbReference type="Google" id="ProtNLM"/>
    </source>
</evidence>
<keyword evidence="1" id="KW-0378">Hydrolase</keyword>
<dbReference type="Gene3D" id="3.40.630.10">
    <property type="entry name" value="Zn peptidases"/>
    <property type="match status" value="1"/>
</dbReference>
<dbReference type="AlphaFoldDB" id="A0AAW0FCT4"/>
<keyword evidence="5" id="KW-1185">Reference proteome</keyword>
<sequence>MLIQLIVGVIAINLFGCVVSTPSFFHETNQNQIVLGQLNDDNLPNDFENLTDYKVDGLSLLAFHKGLVEIPSVTLNEYSVSQFLKEYLEDAGLTVELQQVNADEKHAKPRYNIYAYLGNTRDTKVLVTSHIDTVPPFVPYHIDGTKIYGRGSSDAKGAGKLKEGDASLLFVTGEETGSAGMDKAQLLNVNWTSAIFGEPTENKLGVGHKDLPVNDLLGPSTINIGEVNIGVAINVLPENGTASVLIRVADDVDTIDQEVLK</sequence>
<dbReference type="InterPro" id="IPR001261">
    <property type="entry name" value="ArgE/DapE_CS"/>
</dbReference>
<dbReference type="PANTHER" id="PTHR43808">
    <property type="entry name" value="ACETYLORNITHINE DEACETYLASE"/>
    <property type="match status" value="1"/>
</dbReference>
<dbReference type="Proteomes" id="UP001385951">
    <property type="component" value="Unassembled WGS sequence"/>
</dbReference>
<gene>
    <name evidence="4" type="ORF">QCA50_018715</name>
</gene>
<keyword evidence="3" id="KW-0732">Signal</keyword>
<feature type="non-terminal residue" evidence="4">
    <location>
        <position position="261"/>
    </location>
</feature>
<dbReference type="PROSITE" id="PS00758">
    <property type="entry name" value="ARGE_DAPE_CPG2_1"/>
    <property type="match status" value="1"/>
</dbReference>
<reference evidence="4 5" key="1">
    <citation type="submission" date="2022-09" db="EMBL/GenBank/DDBJ databases">
        <authorList>
            <person name="Palmer J.M."/>
        </authorList>
    </citation>
    <scope>NUCLEOTIDE SEQUENCE [LARGE SCALE GENOMIC DNA]</scope>
    <source>
        <strain evidence="4 5">DSM 7382</strain>
    </source>
</reference>
<evidence type="ECO:0000256" key="2">
    <source>
        <dbReference type="ARBA" id="ARBA00022833"/>
    </source>
</evidence>
<proteinExistence type="predicted"/>
<dbReference type="Gene3D" id="3.30.70.360">
    <property type="match status" value="1"/>
</dbReference>
<accession>A0AAW0FCT4</accession>
<name>A0AAW0FCT4_9APHY</name>
<evidence type="ECO:0000256" key="3">
    <source>
        <dbReference type="SAM" id="SignalP"/>
    </source>
</evidence>
<evidence type="ECO:0000256" key="1">
    <source>
        <dbReference type="ARBA" id="ARBA00022801"/>
    </source>
</evidence>
<dbReference type="SUPFAM" id="SSF53187">
    <property type="entry name" value="Zn-dependent exopeptidases"/>
    <property type="match status" value="1"/>
</dbReference>
<feature type="signal peptide" evidence="3">
    <location>
        <begin position="1"/>
        <end position="20"/>
    </location>
</feature>
<comment type="caution">
    <text evidence="4">The sequence shown here is derived from an EMBL/GenBank/DDBJ whole genome shotgun (WGS) entry which is preliminary data.</text>
</comment>
<dbReference type="PANTHER" id="PTHR43808:SF8">
    <property type="entry name" value="PEPTIDASE M20 DIMERISATION DOMAIN-CONTAINING PROTEIN"/>
    <property type="match status" value="1"/>
</dbReference>
<dbReference type="EMBL" id="JASBNA010000074">
    <property type="protein sequence ID" value="KAK7678246.1"/>
    <property type="molecule type" value="Genomic_DNA"/>
</dbReference>
<organism evidence="4 5">
    <name type="scientific">Cerrena zonata</name>
    <dbReference type="NCBI Taxonomy" id="2478898"/>
    <lineage>
        <taxon>Eukaryota</taxon>
        <taxon>Fungi</taxon>
        <taxon>Dikarya</taxon>
        <taxon>Basidiomycota</taxon>
        <taxon>Agaricomycotina</taxon>
        <taxon>Agaricomycetes</taxon>
        <taxon>Polyporales</taxon>
        <taxon>Cerrenaceae</taxon>
        <taxon>Cerrena</taxon>
    </lineage>
</organism>
<evidence type="ECO:0000313" key="4">
    <source>
        <dbReference type="EMBL" id="KAK7678246.1"/>
    </source>
</evidence>
<dbReference type="InterPro" id="IPR050072">
    <property type="entry name" value="Peptidase_M20A"/>
</dbReference>
<feature type="chain" id="PRO_5043889180" description="Peptidase M20 dimerisation domain-containing protein" evidence="3">
    <location>
        <begin position="21"/>
        <end position="261"/>
    </location>
</feature>
<keyword evidence="2" id="KW-0862">Zinc</keyword>